<dbReference type="RefSeq" id="WP_349351608.1">
    <property type="nucleotide sequence ID" value="NZ_CP157804.1"/>
</dbReference>
<evidence type="ECO:0000256" key="2">
    <source>
        <dbReference type="SAM" id="SignalP"/>
    </source>
</evidence>
<accession>A0AAU7MWM4</accession>
<dbReference type="KEGG" id="fld:ABNE31_14365"/>
<organism evidence="4">
    <name type="scientific">Flagellimonas sp. MMG031</name>
    <dbReference type="NCBI Taxonomy" id="3158549"/>
    <lineage>
        <taxon>Bacteria</taxon>
        <taxon>Pseudomonadati</taxon>
        <taxon>Bacteroidota</taxon>
        <taxon>Flavobacteriia</taxon>
        <taxon>Flavobacteriales</taxon>
        <taxon>Flavobacteriaceae</taxon>
        <taxon>Flagellimonas</taxon>
    </lineage>
</organism>
<evidence type="ECO:0000313" key="4">
    <source>
        <dbReference type="EMBL" id="XBQ22779.1"/>
    </source>
</evidence>
<name>A0AAU7MWM4_9FLAO</name>
<feature type="domain" description="Secretion system C-terminal sorting" evidence="3">
    <location>
        <begin position="443"/>
        <end position="515"/>
    </location>
</feature>
<dbReference type="Pfam" id="PF18962">
    <property type="entry name" value="Por_Secre_tail"/>
    <property type="match status" value="1"/>
</dbReference>
<evidence type="ECO:0000256" key="1">
    <source>
        <dbReference type="ARBA" id="ARBA00022729"/>
    </source>
</evidence>
<dbReference type="NCBIfam" id="TIGR04183">
    <property type="entry name" value="Por_Secre_tail"/>
    <property type="match status" value="1"/>
</dbReference>
<dbReference type="InterPro" id="IPR026444">
    <property type="entry name" value="Secre_tail"/>
</dbReference>
<reference evidence="4" key="1">
    <citation type="submission" date="2024-05" db="EMBL/GenBank/DDBJ databases">
        <title>Draft Genome Sequences of Flagellimonas sp. MMG031 and Marinobacter sp. MMG032 Isolated from the dinoflagellate Symbiodinium pilosum.</title>
        <authorList>
            <person name="Shikuma N.J."/>
            <person name="Farrell M.V."/>
        </authorList>
    </citation>
    <scope>NUCLEOTIDE SEQUENCE</scope>
    <source>
        <strain evidence="4">MMG031</strain>
    </source>
</reference>
<dbReference type="EMBL" id="CP157804">
    <property type="protein sequence ID" value="XBQ22779.1"/>
    <property type="molecule type" value="Genomic_DNA"/>
</dbReference>
<evidence type="ECO:0000259" key="3">
    <source>
        <dbReference type="Pfam" id="PF18962"/>
    </source>
</evidence>
<gene>
    <name evidence="4" type="ORF">ABNE31_14365</name>
</gene>
<feature type="signal peptide" evidence="2">
    <location>
        <begin position="1"/>
        <end position="23"/>
    </location>
</feature>
<feature type="chain" id="PRO_5043571454" evidence="2">
    <location>
        <begin position="24"/>
        <end position="518"/>
    </location>
</feature>
<proteinExistence type="predicted"/>
<protein>
    <submittedName>
        <fullName evidence="4">T9SS type A sorting domain-containing protein</fullName>
    </submittedName>
</protein>
<sequence>MKAKHYLICSFILLLFAPLSGMAQVDFDNMHGVRWKPKLPKRDVIWSKAPYVPTGQTNSWSSNIILDSIGANYSSIDLTPASKLIKDTDGTSCQNLSPTSSCVLQWKAAQYDSVAQFIKDSPIDKWMLHARVTPDASKTISGSGAVDYANDMIEVIKRVKTLGVQDKVRGIMIGEHETEGREMLTLALTIIDSINAHDFNGSNLSGGKNWLRTKAVTLHGGGFGAKFQNIHWKVKDYDQTLSGDQNFLKELSDNQKCADFAFAFKLFKGNMNFTSIPLTTSEWKTLLYNGSVTSSGTTISYDFKLKHVDSLFSNSTYNGGVSTNFKNIIFVGDDADGTTNMWKDPKTKKSFWALRSIFDEKNWNGFVFGVPLSAKINKQVEIINDDGTENTIVFGGGGTSLSHWQSWKANMINDPTNLTFNINQLPQGMDTENTKDIYEPLVLYPNPTKENHVYLNINGSSSFNLSIYDQKGVKINSRITNEGNKLKIDTQNLPSGLYYINGTINNVAISKKMIVDRY</sequence>
<dbReference type="AlphaFoldDB" id="A0AAU7MWM4"/>
<keyword evidence="1 2" id="KW-0732">Signal</keyword>